<reference evidence="4" key="1">
    <citation type="journal article" date="2017" name="Cell">
        <title>Insights into land plant evolution garnered from the Marchantia polymorpha genome.</title>
        <authorList>
            <person name="Bowman J.L."/>
            <person name="Kohchi T."/>
            <person name="Yamato K.T."/>
            <person name="Jenkins J."/>
            <person name="Shu S."/>
            <person name="Ishizaki K."/>
            <person name="Yamaoka S."/>
            <person name="Nishihama R."/>
            <person name="Nakamura Y."/>
            <person name="Berger F."/>
            <person name="Adam C."/>
            <person name="Aki S.S."/>
            <person name="Althoff F."/>
            <person name="Araki T."/>
            <person name="Arteaga-Vazquez M.A."/>
            <person name="Balasubrmanian S."/>
            <person name="Barry K."/>
            <person name="Bauer D."/>
            <person name="Boehm C.R."/>
            <person name="Briginshaw L."/>
            <person name="Caballero-Perez J."/>
            <person name="Catarino B."/>
            <person name="Chen F."/>
            <person name="Chiyoda S."/>
            <person name="Chovatia M."/>
            <person name="Davies K.M."/>
            <person name="Delmans M."/>
            <person name="Demura T."/>
            <person name="Dierschke T."/>
            <person name="Dolan L."/>
            <person name="Dorantes-Acosta A.E."/>
            <person name="Eklund D.M."/>
            <person name="Florent S.N."/>
            <person name="Flores-Sandoval E."/>
            <person name="Fujiyama A."/>
            <person name="Fukuzawa H."/>
            <person name="Galik B."/>
            <person name="Grimanelli D."/>
            <person name="Grimwood J."/>
            <person name="Grossniklaus U."/>
            <person name="Hamada T."/>
            <person name="Haseloff J."/>
            <person name="Hetherington A.J."/>
            <person name="Higo A."/>
            <person name="Hirakawa Y."/>
            <person name="Hundley H.N."/>
            <person name="Ikeda Y."/>
            <person name="Inoue K."/>
            <person name="Inoue S.I."/>
            <person name="Ishida S."/>
            <person name="Jia Q."/>
            <person name="Kakita M."/>
            <person name="Kanazawa T."/>
            <person name="Kawai Y."/>
            <person name="Kawashima T."/>
            <person name="Kennedy M."/>
            <person name="Kinose K."/>
            <person name="Kinoshita T."/>
            <person name="Kohara Y."/>
            <person name="Koide E."/>
            <person name="Komatsu K."/>
            <person name="Kopischke S."/>
            <person name="Kubo M."/>
            <person name="Kyozuka J."/>
            <person name="Lagercrantz U."/>
            <person name="Lin S.S."/>
            <person name="Lindquist E."/>
            <person name="Lipzen A.M."/>
            <person name="Lu C.W."/>
            <person name="De Luna E."/>
            <person name="Martienssen R.A."/>
            <person name="Minamino N."/>
            <person name="Mizutani M."/>
            <person name="Mizutani M."/>
            <person name="Mochizuki N."/>
            <person name="Monte I."/>
            <person name="Mosher R."/>
            <person name="Nagasaki H."/>
            <person name="Nakagami H."/>
            <person name="Naramoto S."/>
            <person name="Nishitani K."/>
            <person name="Ohtani M."/>
            <person name="Okamoto T."/>
            <person name="Okumura M."/>
            <person name="Phillips J."/>
            <person name="Pollak B."/>
            <person name="Reinders A."/>
            <person name="Rovekamp M."/>
            <person name="Sano R."/>
            <person name="Sawa S."/>
            <person name="Schmid M.W."/>
            <person name="Shirakawa M."/>
            <person name="Solano R."/>
            <person name="Spunde A."/>
            <person name="Suetsugu N."/>
            <person name="Sugano S."/>
            <person name="Sugiyama A."/>
            <person name="Sun R."/>
            <person name="Suzuki Y."/>
            <person name="Takenaka M."/>
            <person name="Takezawa D."/>
            <person name="Tomogane H."/>
            <person name="Tsuzuki M."/>
            <person name="Ueda T."/>
            <person name="Umeda M."/>
            <person name="Ward J.M."/>
            <person name="Watanabe Y."/>
            <person name="Yazaki K."/>
            <person name="Yokoyama R."/>
            <person name="Yoshitake Y."/>
            <person name="Yotsui I."/>
            <person name="Zachgo S."/>
            <person name="Schmutz J."/>
        </authorList>
    </citation>
    <scope>NUCLEOTIDE SEQUENCE [LARGE SCALE GENOMIC DNA]</scope>
    <source>
        <strain evidence="4">Tak-1</strain>
    </source>
</reference>
<proteinExistence type="predicted"/>
<keyword evidence="4" id="KW-1185">Reference proteome</keyword>
<feature type="compositionally biased region" description="Low complexity" evidence="1">
    <location>
        <begin position="58"/>
        <end position="77"/>
    </location>
</feature>
<name>A0A2R6XLQ2_MARPO</name>
<organism evidence="3 4">
    <name type="scientific">Marchantia polymorpha</name>
    <name type="common">Common liverwort</name>
    <name type="synonym">Marchantia aquatica</name>
    <dbReference type="NCBI Taxonomy" id="3197"/>
    <lineage>
        <taxon>Eukaryota</taxon>
        <taxon>Viridiplantae</taxon>
        <taxon>Streptophyta</taxon>
        <taxon>Embryophyta</taxon>
        <taxon>Marchantiophyta</taxon>
        <taxon>Marchantiopsida</taxon>
        <taxon>Marchantiidae</taxon>
        <taxon>Marchantiales</taxon>
        <taxon>Marchantiaceae</taxon>
        <taxon>Marchantia</taxon>
    </lineage>
</organism>
<dbReference type="Proteomes" id="UP000244005">
    <property type="component" value="Unassembled WGS sequence"/>
</dbReference>
<dbReference type="Gramene" id="Mp7g14490.1">
    <property type="protein sequence ID" value="Mp7g14490.1.cds1"/>
    <property type="gene ID" value="Mp7g14490"/>
</dbReference>
<evidence type="ECO:0000313" key="4">
    <source>
        <dbReference type="Proteomes" id="UP000244005"/>
    </source>
</evidence>
<feature type="chain" id="PRO_5015348515" evidence="2">
    <location>
        <begin position="16"/>
        <end position="83"/>
    </location>
</feature>
<protein>
    <submittedName>
        <fullName evidence="3">Uncharacterized protein</fullName>
    </submittedName>
</protein>
<dbReference type="EMBL" id="KZ772681">
    <property type="protein sequence ID" value="PTQ47043.1"/>
    <property type="molecule type" value="Genomic_DNA"/>
</dbReference>
<evidence type="ECO:0000313" key="3">
    <source>
        <dbReference type="EMBL" id="PTQ47043.1"/>
    </source>
</evidence>
<feature type="signal peptide" evidence="2">
    <location>
        <begin position="1"/>
        <end position="15"/>
    </location>
</feature>
<gene>
    <name evidence="3" type="ORF">MARPO_0009s0134</name>
</gene>
<evidence type="ECO:0000256" key="2">
    <source>
        <dbReference type="SAM" id="SignalP"/>
    </source>
</evidence>
<accession>A0A2R6XLQ2</accession>
<feature type="region of interest" description="Disordered" evidence="1">
    <location>
        <begin position="1"/>
        <end position="83"/>
    </location>
</feature>
<dbReference type="AlphaFoldDB" id="A0A2R6XLQ2"/>
<evidence type="ECO:0000256" key="1">
    <source>
        <dbReference type="SAM" id="MobiDB-lite"/>
    </source>
</evidence>
<keyword evidence="2" id="KW-0732">Signal</keyword>
<sequence>MLLLLSWSGAEGAQADGGRRPRGRSQRKSAAAATTSRESGHLSVGPDEAQGRSRRRGSSSSSSSSGKKKAQQQQQQQRRQRQK</sequence>